<organism evidence="2">
    <name type="scientific">Terrestrivirus sp</name>
    <dbReference type="NCBI Taxonomy" id="2487775"/>
    <lineage>
        <taxon>Viruses</taxon>
        <taxon>Varidnaviria</taxon>
        <taxon>Bamfordvirae</taxon>
        <taxon>Nucleocytoviricota</taxon>
        <taxon>Megaviricetes</taxon>
        <taxon>Imitervirales</taxon>
        <taxon>Mimiviridae</taxon>
        <taxon>Klosneuvirinae</taxon>
    </lineage>
</organism>
<protein>
    <submittedName>
        <fullName evidence="2">Uncharacterized protein</fullName>
    </submittedName>
</protein>
<evidence type="ECO:0000256" key="1">
    <source>
        <dbReference type="SAM" id="Coils"/>
    </source>
</evidence>
<name>A0A3G4ZMT9_9VIRU</name>
<proteinExistence type="predicted"/>
<keyword evidence="1" id="KW-0175">Coiled coil</keyword>
<accession>A0A3G4ZMT9</accession>
<sequence length="913" mass="105540">MNSLEYSLLYDIVADIGEIVGVSTGYEMKNKKLEAELERLRARSDELRRELDRYRGVVAPTPPAPLAPGYIPIPAPVLTPTPGPTLGLRDKKKFMEDCVRYNKEKDKLLSFGSFQHDIVNQTNKINKLASMWGPSVRDQEDLKLERTKLGYMYYKHKYNSYVDELDKTNSCKIISEMTGGGNDGAINQLYHAYYEKKNNKKGGNRSSFDNIDIFIDEMINNKYEYTTKNTQIKTGITNDLSDVGKCLFSTILDEERDTSKFIKYDDVYKYACFGTQMVVNDDTYEKDELYLFKKYFNVYFTDLFIKNYLTAETFELFTNYINFTIDYAIKKFISKFNEVYDPNYANSSASDYLLSQHDIVLLYKGGNTTRMYIRNLFKKITLKNDPLSTEAKTHMNTIIDGYGLGDWDYNIAVDYQNIASKVDKSGNNITFDRMKKLLVQVVSFTVSELKWSMSALLKASYKSNELYQLLFTRLLNRETKDKKVDEYINDLINQYNTKFPTSKYRLNSIKLKKIDTFDSEITETGIVRKDNLKTVTQSTRDIEWSGISTTHNGLPFTSNNYIEVKNIFSYNNGTRDEGLPFNEPRNNIYTMLMDDLTIVKRYTIVRFALFRLKVNNKTTIEINGRDLKLNMPFELVDISVPHENDMKTRYYDIYLNHDAYTQKYLDGYLQIKKTGMLLPISPPTADYMYADIVIMLCAEELFIWEEVKYAKRISRLFLLALVCFVERKIPIGTIKLYFEQLRQAFTDINSIGQTGDINTGIREKLNYVITAYNPKTIDSVEYNGYLSKQLELQNGSIVFYFDKLLEKHCEQIVTIDYIKNNTPTFKEFSDAALEIHKIVETDGTLLAPNAILGTIGYSHVVKNIDESYHKLSKFETDVLAKIEDMLVIVKGIEASGIDTATIDLGYNKLEALY</sequence>
<feature type="coiled-coil region" evidence="1">
    <location>
        <begin position="23"/>
        <end position="57"/>
    </location>
</feature>
<gene>
    <name evidence="2" type="ORF">Terrestrivirus4_220</name>
</gene>
<reference evidence="2" key="1">
    <citation type="submission" date="2018-10" db="EMBL/GenBank/DDBJ databases">
        <title>Hidden diversity of soil giant viruses.</title>
        <authorList>
            <person name="Schulz F."/>
            <person name="Alteio L."/>
            <person name="Goudeau D."/>
            <person name="Ryan E.M."/>
            <person name="Malmstrom R.R."/>
            <person name="Blanchard J."/>
            <person name="Woyke T."/>
        </authorList>
    </citation>
    <scope>NUCLEOTIDE SEQUENCE</scope>
    <source>
        <strain evidence="2">TEV1</strain>
    </source>
</reference>
<evidence type="ECO:0000313" key="2">
    <source>
        <dbReference type="EMBL" id="AYV76172.1"/>
    </source>
</evidence>
<dbReference type="EMBL" id="MK071982">
    <property type="protein sequence ID" value="AYV76172.1"/>
    <property type="molecule type" value="Genomic_DNA"/>
</dbReference>